<evidence type="ECO:0000256" key="1">
    <source>
        <dbReference type="SAM" id="Phobius"/>
    </source>
</evidence>
<evidence type="ECO:0000313" key="3">
    <source>
        <dbReference type="Proteomes" id="UP000018721"/>
    </source>
</evidence>
<accession>V9G2L7</accession>
<dbReference type="HOGENOM" id="CLU_3036574_0_0_1"/>
<organism evidence="2 3">
    <name type="scientific">Phytophthora nicotianae P1569</name>
    <dbReference type="NCBI Taxonomy" id="1317065"/>
    <lineage>
        <taxon>Eukaryota</taxon>
        <taxon>Sar</taxon>
        <taxon>Stramenopiles</taxon>
        <taxon>Oomycota</taxon>
        <taxon>Peronosporomycetes</taxon>
        <taxon>Peronosporales</taxon>
        <taxon>Peronosporaceae</taxon>
        <taxon>Phytophthora</taxon>
    </lineage>
</organism>
<protein>
    <submittedName>
        <fullName evidence="2">Uncharacterized protein</fullName>
    </submittedName>
</protein>
<dbReference type="EMBL" id="ANIZ01000043">
    <property type="protein sequence ID" value="ETI57423.1"/>
    <property type="molecule type" value="Genomic_DNA"/>
</dbReference>
<keyword evidence="1" id="KW-0812">Transmembrane</keyword>
<proteinExistence type="predicted"/>
<comment type="caution">
    <text evidence="2">The sequence shown here is derived from an EMBL/GenBank/DDBJ whole genome shotgun (WGS) entry which is preliminary data.</text>
</comment>
<feature type="transmembrane region" description="Helical" evidence="1">
    <location>
        <begin position="29"/>
        <end position="50"/>
    </location>
</feature>
<dbReference type="AlphaFoldDB" id="V9G2L7"/>
<sequence length="55" mass="6074">MLNFVIGVVMMMVSFIMSVIGSTSDVDSVLVFVWCLSPLFNLGMGLLQLAGRDRY</sequence>
<name>V9G2L7_PHYNI</name>
<feature type="transmembrane region" description="Helical" evidence="1">
    <location>
        <begin position="5"/>
        <end position="23"/>
    </location>
</feature>
<evidence type="ECO:0000313" key="2">
    <source>
        <dbReference type="EMBL" id="ETI57423.1"/>
    </source>
</evidence>
<dbReference type="Proteomes" id="UP000018721">
    <property type="component" value="Unassembled WGS sequence"/>
</dbReference>
<keyword evidence="1" id="KW-1133">Transmembrane helix</keyword>
<reference evidence="2 3" key="1">
    <citation type="submission" date="2013-11" db="EMBL/GenBank/DDBJ databases">
        <title>The Genome Sequence of Phytophthora parasitica P1569.</title>
        <authorList>
            <consortium name="The Broad Institute Genomics Platform"/>
            <person name="Russ C."/>
            <person name="Tyler B."/>
            <person name="Panabieres F."/>
            <person name="Shan W."/>
            <person name="Tripathy S."/>
            <person name="Grunwald N."/>
            <person name="Machado M."/>
            <person name="Johnson C.S."/>
            <person name="Arredondo F."/>
            <person name="Hong C."/>
            <person name="Coffey M."/>
            <person name="Young S.K."/>
            <person name="Zeng Q."/>
            <person name="Gargeya S."/>
            <person name="Fitzgerald M."/>
            <person name="Abouelleil A."/>
            <person name="Alvarado L."/>
            <person name="Chapman S.B."/>
            <person name="Gainer-Dewar J."/>
            <person name="Goldberg J."/>
            <person name="Griggs A."/>
            <person name="Gujja S."/>
            <person name="Hansen M."/>
            <person name="Howarth C."/>
            <person name="Imamovic A."/>
            <person name="Ireland A."/>
            <person name="Larimer J."/>
            <person name="McCowan C."/>
            <person name="Murphy C."/>
            <person name="Pearson M."/>
            <person name="Poon T.W."/>
            <person name="Priest M."/>
            <person name="Roberts A."/>
            <person name="Saif S."/>
            <person name="Shea T."/>
            <person name="Sykes S."/>
            <person name="Wortman J."/>
            <person name="Nusbaum C."/>
            <person name="Birren B."/>
        </authorList>
    </citation>
    <scope>NUCLEOTIDE SEQUENCE [LARGE SCALE GENOMIC DNA]</scope>
    <source>
        <strain evidence="2 3">P1569</strain>
    </source>
</reference>
<keyword evidence="1" id="KW-0472">Membrane</keyword>
<keyword evidence="3" id="KW-1185">Reference proteome</keyword>
<gene>
    <name evidence="2" type="ORF">F443_00281</name>
</gene>